<feature type="coiled-coil region" evidence="18">
    <location>
        <begin position="146"/>
        <end position="180"/>
    </location>
</feature>
<evidence type="ECO:0000256" key="1">
    <source>
        <dbReference type="ARBA" id="ARBA00000085"/>
    </source>
</evidence>
<keyword evidence="10" id="KW-0418">Kinase</keyword>
<sequence>MNHIPSQIQELRSILGKMEVALGAVDNAIVWTDTQGRIQWCNKSFDLLVNRPHIMVIGKEIFSLLPLYCDGVMLSPESHPVTLAIAQKSKVVNKYDVYNGDKVAILEITATYVEIDSDYCKEISIVVAIDDITEKERNQILLQQANLELEQRVDQRTQELREANELLHEQNQVLEIAKQIAEASNQAKSSFLATMSHEIRTPMNAVIGMTGLLLETDLDPRQQDFANTIHNSGEHLLNLINEILDFSKLEAREMQLEELDFELESSIEEVADILAGSAHSKGLDLALFIHPDVPKYLKGDIGRLRQVLLNLTNNAIKFTRQGEVTIEVAIAKEDLTTVSLSFSVIDTGIGISLEAQSKLFEPFIQVDASTTRQYGGTGLGLAICKQLVRLMGGSIYVESEENKGSTFWFTVPFQKQSEEGSYPLAVSALQDLRVLVVDDSVTNCNILYHQLKSWKMQVDILIQSTEAIDALHRAIAIGQPYQFALLDMQMPDLDGEQLGTQIKSSPILRDTHLIMLTSLDQNGAASRMLEIGFADYLRKPVRKLRLLNSLINTISGKSAKLIDQPPEFMAEEVKLPSQLKILLVEDSPINQKVTINQLHNLGYRVDVVANGQEALDILDKISYSIILMDCQMPVMDGYVTSRRIREREASQNLAGAGVAIIALTANAMKADRDRCIAAGMDDFLSKPVRKQDLAKKLAYWYQMRESCHLEEPVVNHLVNHPDRNSVTIDVKSDLDNDLKADLEADLKVDWQYLDEVCNGNPLFRQELLQAYIDSLPEHLDALAIAISQVNYIGIEYEAHFIKGTSVALGILGVAKLAKTLEEAGKTGHLAKDTGLLLERIRAAVTYIRKI</sequence>
<evidence type="ECO:0000256" key="2">
    <source>
        <dbReference type="ARBA" id="ARBA00004651"/>
    </source>
</evidence>
<evidence type="ECO:0000256" key="5">
    <source>
        <dbReference type="ARBA" id="ARBA00022475"/>
    </source>
</evidence>
<dbReference type="InterPro" id="IPR011006">
    <property type="entry name" value="CheY-like_superfamily"/>
</dbReference>
<dbReference type="GO" id="GO:0005524">
    <property type="term" value="F:ATP binding"/>
    <property type="evidence" value="ECO:0007669"/>
    <property type="project" value="UniProtKB-KW"/>
</dbReference>
<keyword evidence="12" id="KW-1133">Transmembrane helix</keyword>
<dbReference type="Gene3D" id="3.40.50.2300">
    <property type="match status" value="2"/>
</dbReference>
<comment type="subcellular location">
    <subcellularLocation>
        <location evidence="2">Cell membrane</location>
        <topology evidence="2">Multi-pass membrane protein</topology>
    </subcellularLocation>
</comment>
<dbReference type="CDD" id="cd16922">
    <property type="entry name" value="HATPase_EvgS-ArcB-TorS-like"/>
    <property type="match status" value="1"/>
</dbReference>
<feature type="modified residue" description="4-aspartylphosphate" evidence="17">
    <location>
        <position position="629"/>
    </location>
</feature>
<name>A0A9X4M6Q8_9CYAN</name>
<evidence type="ECO:0000256" key="10">
    <source>
        <dbReference type="ARBA" id="ARBA00022777"/>
    </source>
</evidence>
<evidence type="ECO:0000256" key="13">
    <source>
        <dbReference type="ARBA" id="ARBA00023012"/>
    </source>
</evidence>
<dbReference type="InterPro" id="IPR036641">
    <property type="entry name" value="HPT_dom_sf"/>
</dbReference>
<dbReference type="SMART" id="SM00388">
    <property type="entry name" value="HisKA"/>
    <property type="match status" value="1"/>
</dbReference>
<dbReference type="Gene3D" id="3.30.450.20">
    <property type="entry name" value="PAS domain"/>
    <property type="match status" value="1"/>
</dbReference>
<gene>
    <name evidence="22" type="ORF">FEV09_04850</name>
</gene>
<keyword evidence="14" id="KW-0472">Membrane</keyword>
<dbReference type="SUPFAM" id="SSF52172">
    <property type="entry name" value="CheY-like"/>
    <property type="match status" value="2"/>
</dbReference>
<dbReference type="FunFam" id="3.30.565.10:FF:000010">
    <property type="entry name" value="Sensor histidine kinase RcsC"/>
    <property type="match status" value="1"/>
</dbReference>
<evidence type="ECO:0000256" key="4">
    <source>
        <dbReference type="ARBA" id="ARBA00012438"/>
    </source>
</evidence>
<dbReference type="InterPro" id="IPR036097">
    <property type="entry name" value="HisK_dim/P_sf"/>
</dbReference>
<evidence type="ECO:0000256" key="11">
    <source>
        <dbReference type="ARBA" id="ARBA00022840"/>
    </source>
</evidence>
<evidence type="ECO:0000256" key="14">
    <source>
        <dbReference type="ARBA" id="ARBA00023136"/>
    </source>
</evidence>
<evidence type="ECO:0000259" key="21">
    <source>
        <dbReference type="PROSITE" id="PS50894"/>
    </source>
</evidence>
<evidence type="ECO:0000256" key="17">
    <source>
        <dbReference type="PROSITE-ProRule" id="PRU00169"/>
    </source>
</evidence>
<dbReference type="EC" id="2.7.13.3" evidence="4"/>
<evidence type="ECO:0000256" key="7">
    <source>
        <dbReference type="ARBA" id="ARBA00022679"/>
    </source>
</evidence>
<dbReference type="PROSITE" id="PS50110">
    <property type="entry name" value="RESPONSE_REGULATORY"/>
    <property type="match status" value="2"/>
</dbReference>
<feature type="modified residue" description="4-aspartylphosphate" evidence="17">
    <location>
        <position position="487"/>
    </location>
</feature>
<dbReference type="InterPro" id="IPR008207">
    <property type="entry name" value="Sig_transdc_His_kin_Hpt_dom"/>
</dbReference>
<dbReference type="CDD" id="cd17546">
    <property type="entry name" value="REC_hyHK_CKI1_RcsC-like"/>
    <property type="match status" value="2"/>
</dbReference>
<feature type="domain" description="HPt" evidence="21">
    <location>
        <begin position="760"/>
        <end position="850"/>
    </location>
</feature>
<evidence type="ECO:0000256" key="8">
    <source>
        <dbReference type="ARBA" id="ARBA00022692"/>
    </source>
</evidence>
<dbReference type="Gene3D" id="1.20.120.160">
    <property type="entry name" value="HPT domain"/>
    <property type="match status" value="1"/>
</dbReference>
<dbReference type="PANTHER" id="PTHR45339:SF1">
    <property type="entry name" value="HYBRID SIGNAL TRANSDUCTION HISTIDINE KINASE J"/>
    <property type="match status" value="1"/>
</dbReference>
<keyword evidence="8" id="KW-0812">Transmembrane</keyword>
<dbReference type="AlphaFoldDB" id="A0A9X4M6Q8"/>
<evidence type="ECO:0000313" key="22">
    <source>
        <dbReference type="EMBL" id="MDG3493879.1"/>
    </source>
</evidence>
<proteinExistence type="inferred from homology"/>
<dbReference type="SUPFAM" id="SSF55785">
    <property type="entry name" value="PYP-like sensor domain (PAS domain)"/>
    <property type="match status" value="1"/>
</dbReference>
<dbReference type="RefSeq" id="WP_009625934.1">
    <property type="nucleotide sequence ID" value="NZ_VBTY01000025.1"/>
</dbReference>
<dbReference type="Pfam" id="PF00072">
    <property type="entry name" value="Response_reg"/>
    <property type="match status" value="2"/>
</dbReference>
<dbReference type="CDD" id="cd00082">
    <property type="entry name" value="HisKA"/>
    <property type="match status" value="1"/>
</dbReference>
<dbReference type="InterPro" id="IPR035965">
    <property type="entry name" value="PAS-like_dom_sf"/>
</dbReference>
<evidence type="ECO:0000256" key="16">
    <source>
        <dbReference type="PROSITE-ProRule" id="PRU00110"/>
    </source>
</evidence>
<dbReference type="PROSITE" id="PS50109">
    <property type="entry name" value="HIS_KIN"/>
    <property type="match status" value="1"/>
</dbReference>
<evidence type="ECO:0000256" key="9">
    <source>
        <dbReference type="ARBA" id="ARBA00022741"/>
    </source>
</evidence>
<evidence type="ECO:0000256" key="6">
    <source>
        <dbReference type="ARBA" id="ARBA00022553"/>
    </source>
</evidence>
<evidence type="ECO:0000256" key="12">
    <source>
        <dbReference type="ARBA" id="ARBA00022989"/>
    </source>
</evidence>
<protein>
    <recommendedName>
        <fullName evidence="15">Circadian input-output histidine kinase CikA</fullName>
        <ecNumber evidence="4">2.7.13.3</ecNumber>
    </recommendedName>
</protein>
<keyword evidence="23" id="KW-1185">Reference proteome</keyword>
<dbReference type="PRINTS" id="PR00344">
    <property type="entry name" value="BCTRLSENSOR"/>
</dbReference>
<keyword evidence="18" id="KW-0175">Coiled coil</keyword>
<keyword evidence="11" id="KW-0067">ATP-binding</keyword>
<comment type="caution">
    <text evidence="22">The sequence shown here is derived from an EMBL/GenBank/DDBJ whole genome shotgun (WGS) entry which is preliminary data.</text>
</comment>
<feature type="domain" description="Histidine kinase" evidence="19">
    <location>
        <begin position="194"/>
        <end position="415"/>
    </location>
</feature>
<dbReference type="SMART" id="SM00387">
    <property type="entry name" value="HATPase_c"/>
    <property type="match status" value="1"/>
</dbReference>
<comment type="similarity">
    <text evidence="3">In the N-terminal section; belongs to the phytochrome family.</text>
</comment>
<dbReference type="InterPro" id="IPR001789">
    <property type="entry name" value="Sig_transdc_resp-reg_receiver"/>
</dbReference>
<dbReference type="Gene3D" id="1.10.287.130">
    <property type="match status" value="1"/>
</dbReference>
<comment type="catalytic activity">
    <reaction evidence="1">
        <text>ATP + protein L-histidine = ADP + protein N-phospho-L-histidine.</text>
        <dbReference type="EC" id="2.7.13.3"/>
    </reaction>
</comment>
<dbReference type="Gene3D" id="3.30.565.10">
    <property type="entry name" value="Histidine kinase-like ATPase, C-terminal domain"/>
    <property type="match status" value="1"/>
</dbReference>
<dbReference type="SUPFAM" id="SSF47384">
    <property type="entry name" value="Homodimeric domain of signal transducing histidine kinase"/>
    <property type="match status" value="1"/>
</dbReference>
<evidence type="ECO:0000256" key="15">
    <source>
        <dbReference type="ARBA" id="ARBA00074306"/>
    </source>
</evidence>
<dbReference type="Pfam" id="PF00512">
    <property type="entry name" value="HisKA"/>
    <property type="match status" value="1"/>
</dbReference>
<dbReference type="FunFam" id="1.10.287.130:FF:000003">
    <property type="entry name" value="Histidine kinase"/>
    <property type="match status" value="1"/>
</dbReference>
<dbReference type="GO" id="GO:0000155">
    <property type="term" value="F:phosphorelay sensor kinase activity"/>
    <property type="evidence" value="ECO:0007669"/>
    <property type="project" value="InterPro"/>
</dbReference>
<dbReference type="InterPro" id="IPR005467">
    <property type="entry name" value="His_kinase_dom"/>
</dbReference>
<dbReference type="Proteomes" id="UP001152872">
    <property type="component" value="Unassembled WGS sequence"/>
</dbReference>
<evidence type="ECO:0000259" key="19">
    <source>
        <dbReference type="PROSITE" id="PS50109"/>
    </source>
</evidence>
<dbReference type="EMBL" id="VBTY01000025">
    <property type="protein sequence ID" value="MDG3493879.1"/>
    <property type="molecule type" value="Genomic_DNA"/>
</dbReference>
<feature type="domain" description="Response regulatory" evidence="20">
    <location>
        <begin position="580"/>
        <end position="701"/>
    </location>
</feature>
<evidence type="ECO:0000256" key="3">
    <source>
        <dbReference type="ARBA" id="ARBA00006402"/>
    </source>
</evidence>
<dbReference type="PROSITE" id="PS50894">
    <property type="entry name" value="HPT"/>
    <property type="match status" value="1"/>
</dbReference>
<reference evidence="22" key="1">
    <citation type="submission" date="2019-05" db="EMBL/GenBank/DDBJ databases">
        <title>Whole genome sequencing of Pseudanabaena catenata USMAC16.</title>
        <authorList>
            <person name="Khan Z."/>
            <person name="Omar W.M."/>
            <person name="Convey P."/>
            <person name="Merican F."/>
            <person name="Najimudin N."/>
        </authorList>
    </citation>
    <scope>NUCLEOTIDE SEQUENCE</scope>
    <source>
        <strain evidence="22">USMAC16</strain>
    </source>
</reference>
<dbReference type="InterPro" id="IPR003661">
    <property type="entry name" value="HisK_dim/P_dom"/>
</dbReference>
<dbReference type="SMART" id="SM00448">
    <property type="entry name" value="REC"/>
    <property type="match status" value="2"/>
</dbReference>
<dbReference type="InterPro" id="IPR004358">
    <property type="entry name" value="Sig_transdc_His_kin-like_C"/>
</dbReference>
<keyword evidence="5" id="KW-1003">Cell membrane</keyword>
<dbReference type="GO" id="GO:0005886">
    <property type="term" value="C:plasma membrane"/>
    <property type="evidence" value="ECO:0007669"/>
    <property type="project" value="UniProtKB-SubCell"/>
</dbReference>
<keyword evidence="6 17" id="KW-0597">Phosphoprotein</keyword>
<dbReference type="InterPro" id="IPR036890">
    <property type="entry name" value="HATPase_C_sf"/>
</dbReference>
<keyword evidence="9" id="KW-0547">Nucleotide-binding</keyword>
<dbReference type="PANTHER" id="PTHR45339">
    <property type="entry name" value="HYBRID SIGNAL TRANSDUCTION HISTIDINE KINASE J"/>
    <property type="match status" value="1"/>
</dbReference>
<keyword evidence="7" id="KW-0808">Transferase</keyword>
<dbReference type="Pfam" id="PF01627">
    <property type="entry name" value="Hpt"/>
    <property type="match status" value="1"/>
</dbReference>
<feature type="domain" description="Response regulatory" evidence="20">
    <location>
        <begin position="433"/>
        <end position="554"/>
    </location>
</feature>
<feature type="modified residue" description="Phosphohistidine" evidence="16">
    <location>
        <position position="799"/>
    </location>
</feature>
<organism evidence="22 23">
    <name type="scientific">Pseudanabaena catenata USMAC16</name>
    <dbReference type="NCBI Taxonomy" id="1855837"/>
    <lineage>
        <taxon>Bacteria</taxon>
        <taxon>Bacillati</taxon>
        <taxon>Cyanobacteriota</taxon>
        <taxon>Cyanophyceae</taxon>
        <taxon>Pseudanabaenales</taxon>
        <taxon>Pseudanabaenaceae</taxon>
        <taxon>Pseudanabaena</taxon>
    </lineage>
</organism>
<keyword evidence="13" id="KW-0902">Two-component regulatory system</keyword>
<dbReference type="Pfam" id="PF02518">
    <property type="entry name" value="HATPase_c"/>
    <property type="match status" value="1"/>
</dbReference>
<dbReference type="InterPro" id="IPR003594">
    <property type="entry name" value="HATPase_dom"/>
</dbReference>
<dbReference type="SUPFAM" id="SSF55874">
    <property type="entry name" value="ATPase domain of HSP90 chaperone/DNA topoisomerase II/histidine kinase"/>
    <property type="match status" value="1"/>
</dbReference>
<dbReference type="SUPFAM" id="SSF47226">
    <property type="entry name" value="Histidine-containing phosphotransfer domain, HPT domain"/>
    <property type="match status" value="1"/>
</dbReference>
<evidence type="ECO:0000256" key="18">
    <source>
        <dbReference type="SAM" id="Coils"/>
    </source>
</evidence>
<evidence type="ECO:0000259" key="20">
    <source>
        <dbReference type="PROSITE" id="PS50110"/>
    </source>
</evidence>
<accession>A0A9X4M6Q8</accession>
<evidence type="ECO:0000313" key="23">
    <source>
        <dbReference type="Proteomes" id="UP001152872"/>
    </source>
</evidence>